<dbReference type="AlphaFoldDB" id="X0PYF5"/>
<protein>
    <recommendedName>
        <fullName evidence="2">DUF6292 domain-containing protein</fullName>
    </recommendedName>
</protein>
<evidence type="ECO:0000259" key="2">
    <source>
        <dbReference type="Pfam" id="PF19809"/>
    </source>
</evidence>
<dbReference type="EMBL" id="BAWF01000056">
    <property type="protein sequence ID" value="GAF48604.1"/>
    <property type="molecule type" value="Genomic_DNA"/>
</dbReference>
<evidence type="ECO:0000256" key="1">
    <source>
        <dbReference type="SAM" id="MobiDB-lite"/>
    </source>
</evidence>
<name>X0PYF5_RHOWR</name>
<feature type="domain" description="DUF6292" evidence="2">
    <location>
        <begin position="16"/>
        <end position="98"/>
    </location>
</feature>
<sequence length="127" mass="13526">MNSQVRVTGSADVCAYISSVAATVDAESVCWCEIPAFDAVLTLSCEIPHYLGRKAVLAWNRHFGWFLGVPGLTQGNVVIIDGFGLGRLPEPTRCADRLVELIADLGQGDPPASSRRSAPRIVRAGSS</sequence>
<keyword evidence="4" id="KW-1185">Reference proteome</keyword>
<dbReference type="InterPro" id="IPR046259">
    <property type="entry name" value="DUF6292"/>
</dbReference>
<evidence type="ECO:0000313" key="3">
    <source>
        <dbReference type="EMBL" id="GAF48604.1"/>
    </source>
</evidence>
<dbReference type="Pfam" id="PF19809">
    <property type="entry name" value="DUF6292"/>
    <property type="match status" value="1"/>
</dbReference>
<reference evidence="3 4" key="1">
    <citation type="submission" date="2014-02" db="EMBL/GenBank/DDBJ databases">
        <title>Whole genome shotgun sequence of Rhodococcus wratislaviensis NBRC 100605.</title>
        <authorList>
            <person name="Hosoyama A."/>
            <person name="Tsuchikane K."/>
            <person name="Yoshida I."/>
            <person name="Ohji S."/>
            <person name="Ichikawa N."/>
            <person name="Yamazoe A."/>
            <person name="Fujita N."/>
        </authorList>
    </citation>
    <scope>NUCLEOTIDE SEQUENCE [LARGE SCALE GENOMIC DNA]</scope>
    <source>
        <strain evidence="3 4">NBRC 100605</strain>
    </source>
</reference>
<gene>
    <name evidence="3" type="ORF">RW1_056_00320</name>
</gene>
<organism evidence="3 4">
    <name type="scientific">Rhodococcus wratislaviensis NBRC 100605</name>
    <dbReference type="NCBI Taxonomy" id="1219028"/>
    <lineage>
        <taxon>Bacteria</taxon>
        <taxon>Bacillati</taxon>
        <taxon>Actinomycetota</taxon>
        <taxon>Actinomycetes</taxon>
        <taxon>Mycobacteriales</taxon>
        <taxon>Nocardiaceae</taxon>
        <taxon>Rhodococcus</taxon>
    </lineage>
</organism>
<comment type="caution">
    <text evidence="3">The sequence shown here is derived from an EMBL/GenBank/DDBJ whole genome shotgun (WGS) entry which is preliminary data.</text>
</comment>
<accession>X0PYF5</accession>
<feature type="region of interest" description="Disordered" evidence="1">
    <location>
        <begin position="106"/>
        <end position="127"/>
    </location>
</feature>
<proteinExistence type="predicted"/>
<evidence type="ECO:0000313" key="4">
    <source>
        <dbReference type="Proteomes" id="UP000019491"/>
    </source>
</evidence>
<dbReference type="Proteomes" id="UP000019491">
    <property type="component" value="Unassembled WGS sequence"/>
</dbReference>